<reference evidence="3" key="2">
    <citation type="submission" date="2020-05" db="UniProtKB">
        <authorList>
            <consortium name="EnsemblMetazoa"/>
        </authorList>
    </citation>
    <scope>IDENTIFICATION</scope>
    <source>
        <strain evidence="3">MINIMUS1</strain>
    </source>
</reference>
<feature type="compositionally biased region" description="Low complexity" evidence="1">
    <location>
        <begin position="238"/>
        <end position="259"/>
    </location>
</feature>
<evidence type="ECO:0000256" key="2">
    <source>
        <dbReference type="SAM" id="SignalP"/>
    </source>
</evidence>
<proteinExistence type="predicted"/>
<dbReference type="VEuPathDB" id="VectorBase:AMIN003566"/>
<reference evidence="4" key="1">
    <citation type="submission" date="2013-03" db="EMBL/GenBank/DDBJ databases">
        <title>The Genome Sequence of Anopheles minimus MINIMUS1.</title>
        <authorList>
            <consortium name="The Broad Institute Genomics Platform"/>
            <person name="Neafsey D.E."/>
            <person name="Walton C."/>
            <person name="Walker B."/>
            <person name="Young S.K."/>
            <person name="Zeng Q."/>
            <person name="Gargeya S."/>
            <person name="Fitzgerald M."/>
            <person name="Haas B."/>
            <person name="Abouelleil A."/>
            <person name="Allen A.W."/>
            <person name="Alvarado L."/>
            <person name="Arachchi H.M."/>
            <person name="Berlin A.M."/>
            <person name="Chapman S.B."/>
            <person name="Gainer-Dewar J."/>
            <person name="Goldberg J."/>
            <person name="Griggs A."/>
            <person name="Gujja S."/>
            <person name="Hansen M."/>
            <person name="Howarth C."/>
            <person name="Imamovic A."/>
            <person name="Ireland A."/>
            <person name="Larimer J."/>
            <person name="McCowan C."/>
            <person name="Murphy C."/>
            <person name="Pearson M."/>
            <person name="Poon T.W."/>
            <person name="Priest M."/>
            <person name="Roberts A."/>
            <person name="Saif S."/>
            <person name="Shea T."/>
            <person name="Sisk P."/>
            <person name="Sykes S."/>
            <person name="Wortman J."/>
            <person name="Nusbaum C."/>
            <person name="Birren B."/>
        </authorList>
    </citation>
    <scope>NUCLEOTIDE SEQUENCE [LARGE SCALE GENOMIC DNA]</scope>
    <source>
        <strain evidence="4">MINIMUS1</strain>
    </source>
</reference>
<dbReference type="Proteomes" id="UP000075920">
    <property type="component" value="Unassembled WGS sequence"/>
</dbReference>
<evidence type="ECO:0000313" key="3">
    <source>
        <dbReference type="EnsemblMetazoa" id="AMIN003566-PA"/>
    </source>
</evidence>
<accession>A0A182VZR1</accession>
<keyword evidence="4" id="KW-1185">Reference proteome</keyword>
<dbReference type="AlphaFoldDB" id="A0A182VZR1"/>
<feature type="signal peptide" evidence="2">
    <location>
        <begin position="1"/>
        <end position="37"/>
    </location>
</feature>
<keyword evidence="2" id="KW-0732">Signal</keyword>
<name>A0A182VZR1_9DIPT</name>
<feature type="region of interest" description="Disordered" evidence="1">
    <location>
        <begin position="272"/>
        <end position="302"/>
    </location>
</feature>
<evidence type="ECO:0000313" key="4">
    <source>
        <dbReference type="Proteomes" id="UP000075920"/>
    </source>
</evidence>
<dbReference type="EnsemblMetazoa" id="AMIN003566-RA">
    <property type="protein sequence ID" value="AMIN003566-PA"/>
    <property type="gene ID" value="AMIN003566"/>
</dbReference>
<feature type="region of interest" description="Disordered" evidence="1">
    <location>
        <begin position="234"/>
        <end position="259"/>
    </location>
</feature>
<evidence type="ECO:0000256" key="1">
    <source>
        <dbReference type="SAM" id="MobiDB-lite"/>
    </source>
</evidence>
<feature type="chain" id="PRO_5008140488" evidence="2">
    <location>
        <begin position="38"/>
        <end position="580"/>
    </location>
</feature>
<sequence>MGAGAARQGRGLVRLNMIVWIGCCACLLLQAPWVVAAGHDPPPGNRPIQLEDIERDNLNSERQVFKKEAIAQQQQQHGASSTQSNNHYTVQIQHHPGSAAGTHSSVKYVTPLPVPTQTLTYTKDHAAPQQYVSIPQQQPSHHHQHHQQVPQVHEDHSTYTVPSRQSLLQPVIGGGAPASPYLTPQPQYVYVQARPQQLPQYAADNNLPQSLLHILPQNSQAYIMIPTPYYQQQPHHVSSAPTGPALPSLAPAPSSAPPHSAQQLAAYVNDPDNHIQTYSHGETGAHSPGTGPSTVQPTPQPDVVYAASSTPAPPRHQSPSAEFSIVKSVEQPVYFSHDLPPVQPNKHPQLADGHQQHHHFGAPQLHHPVGRPFLSHSSPPQHHHVAPLSYPTYVQPHGHPSAGPSHSFAPQFYPSLAHPNNGILNYFGVQHRPPTSLLDSYVPSSLQLAKTPVYTTKLTPHAYAPPHQPVHHGHPHHQRPVHFYQPGAPVYPVNPLHTTILQPAGHVQPLHSHAAQPLLGQIPSGPATAPGYNTIAYSVPLAFTKTSAQYKRSPGLLSVAGFVKPSALATTKLQPAKQFQ</sequence>
<organism evidence="3 4">
    <name type="scientific">Anopheles minimus</name>
    <dbReference type="NCBI Taxonomy" id="112268"/>
    <lineage>
        <taxon>Eukaryota</taxon>
        <taxon>Metazoa</taxon>
        <taxon>Ecdysozoa</taxon>
        <taxon>Arthropoda</taxon>
        <taxon>Hexapoda</taxon>
        <taxon>Insecta</taxon>
        <taxon>Pterygota</taxon>
        <taxon>Neoptera</taxon>
        <taxon>Endopterygota</taxon>
        <taxon>Diptera</taxon>
        <taxon>Nematocera</taxon>
        <taxon>Culicoidea</taxon>
        <taxon>Culicidae</taxon>
        <taxon>Anophelinae</taxon>
        <taxon>Anopheles</taxon>
    </lineage>
</organism>
<feature type="region of interest" description="Disordered" evidence="1">
    <location>
        <begin position="135"/>
        <end position="162"/>
    </location>
</feature>
<protein>
    <submittedName>
        <fullName evidence="3">Uncharacterized protein</fullName>
    </submittedName>
</protein>